<dbReference type="OrthoDB" id="3239511at2759"/>
<protein>
    <submittedName>
        <fullName evidence="2">Uncharacterized protein</fullName>
    </submittedName>
</protein>
<dbReference type="InterPro" id="IPR041078">
    <property type="entry name" value="Plavaka"/>
</dbReference>
<evidence type="ECO:0000313" key="3">
    <source>
        <dbReference type="Proteomes" id="UP000054270"/>
    </source>
</evidence>
<dbReference type="Pfam" id="PF18759">
    <property type="entry name" value="Plavaka"/>
    <property type="match status" value="1"/>
</dbReference>
<sequence length="622" mass="70326">MTRRPVKKSIKEKTENSYKKCDYCRTHRDARGFDKHRAACKIRFTIQNESRTARAARAGVDGNATNCSAGHNTQAAPTSLLEPIDEQTPDPALLDLADDSNTPSSSSNPTSVPPSSVVADEYIKITPHPHSLDPTTIIVPLNSPKTAQPERKPGLISAIAGDHEIPVDSRPWAPFRSLADFEYTETAVNGLLSKQVVNKQLEGFNSAWAIGSRLTIRNSNDMEASLAMACEYIIKFKSASVSVEYQGRTHKFDFQYRDPWEWILALIHDESLAPLCMWNSVKKFHCTREKGERIIDEPNTGDAWWNIDSSLPDSKGGFPHCHIPLHFWLDKGMVTRRVKKFPMVLRPAWLPRQVRNASGNGGGLLLGYMPIIEDPSDPSARSAAETLQFAQFKREVYQKVLKQVFRTLKRRSWYGEAHRCADGEYRILYPGILIESQDGEEASYFCACRAALANYPCPKCLVCKDELHCVSRTFPARTSESMRAVIEQVSVATTKAKKEKILQDHGLHDIKHFLWDFRFSDPYKALSYDTLHSDDLGKWGKHIWELLLGVLENAGAKGVLTERMSAFPRWNGLKHFHNVTTIKFTDGQSFYDILKASYCYLIGEWLRQLNITIDIVYPPLCC</sequence>
<organism evidence="2 3">
    <name type="scientific">Hypholoma sublateritium (strain FD-334 SS-4)</name>
    <dbReference type="NCBI Taxonomy" id="945553"/>
    <lineage>
        <taxon>Eukaryota</taxon>
        <taxon>Fungi</taxon>
        <taxon>Dikarya</taxon>
        <taxon>Basidiomycota</taxon>
        <taxon>Agaricomycotina</taxon>
        <taxon>Agaricomycetes</taxon>
        <taxon>Agaricomycetidae</taxon>
        <taxon>Agaricales</taxon>
        <taxon>Agaricineae</taxon>
        <taxon>Strophariaceae</taxon>
        <taxon>Hypholoma</taxon>
    </lineage>
</organism>
<accession>A0A0D2LQ63</accession>
<evidence type="ECO:0000256" key="1">
    <source>
        <dbReference type="SAM" id="MobiDB-lite"/>
    </source>
</evidence>
<keyword evidence="3" id="KW-1185">Reference proteome</keyword>
<dbReference type="STRING" id="945553.A0A0D2LQ63"/>
<reference evidence="3" key="1">
    <citation type="submission" date="2014-04" db="EMBL/GenBank/DDBJ databases">
        <title>Evolutionary Origins and Diversification of the Mycorrhizal Mutualists.</title>
        <authorList>
            <consortium name="DOE Joint Genome Institute"/>
            <consortium name="Mycorrhizal Genomics Consortium"/>
            <person name="Kohler A."/>
            <person name="Kuo A."/>
            <person name="Nagy L.G."/>
            <person name="Floudas D."/>
            <person name="Copeland A."/>
            <person name="Barry K.W."/>
            <person name="Cichocki N."/>
            <person name="Veneault-Fourrey C."/>
            <person name="LaButti K."/>
            <person name="Lindquist E.A."/>
            <person name="Lipzen A."/>
            <person name="Lundell T."/>
            <person name="Morin E."/>
            <person name="Murat C."/>
            <person name="Riley R."/>
            <person name="Ohm R."/>
            <person name="Sun H."/>
            <person name="Tunlid A."/>
            <person name="Henrissat B."/>
            <person name="Grigoriev I.V."/>
            <person name="Hibbett D.S."/>
            <person name="Martin F."/>
        </authorList>
    </citation>
    <scope>NUCLEOTIDE SEQUENCE [LARGE SCALE GENOMIC DNA]</scope>
    <source>
        <strain evidence="3">FD-334 SS-4</strain>
    </source>
</reference>
<dbReference type="AlphaFoldDB" id="A0A0D2LQ63"/>
<gene>
    <name evidence="2" type="ORF">HYPSUDRAFT_73169</name>
</gene>
<feature type="compositionally biased region" description="Low complexity" evidence="1">
    <location>
        <begin position="89"/>
        <end position="116"/>
    </location>
</feature>
<evidence type="ECO:0000313" key="2">
    <source>
        <dbReference type="EMBL" id="KJA12958.1"/>
    </source>
</evidence>
<proteinExistence type="predicted"/>
<dbReference type="Proteomes" id="UP000054270">
    <property type="component" value="Unassembled WGS sequence"/>
</dbReference>
<feature type="region of interest" description="Disordered" evidence="1">
    <location>
        <begin position="80"/>
        <end position="116"/>
    </location>
</feature>
<name>A0A0D2LQ63_HYPSF</name>
<dbReference type="EMBL" id="KN817824">
    <property type="protein sequence ID" value="KJA12958.1"/>
    <property type="molecule type" value="Genomic_DNA"/>
</dbReference>
<dbReference type="OMA" id="ARTSESM"/>